<dbReference type="AlphaFoldDB" id="A0A498ICD8"/>
<evidence type="ECO:0000313" key="2">
    <source>
        <dbReference type="Proteomes" id="UP000290289"/>
    </source>
</evidence>
<protein>
    <submittedName>
        <fullName evidence="1">Uncharacterized protein</fullName>
    </submittedName>
</protein>
<keyword evidence="2" id="KW-1185">Reference proteome</keyword>
<dbReference type="Proteomes" id="UP000290289">
    <property type="component" value="Chromosome 12"/>
</dbReference>
<sequence length="90" mass="10071">MEELEKRLRARGTKTEEQKLLGLDGTVTAAPTSASKVVDLPMDHSLTKIDNKIIINSRTPELQNWKKHPLTRSCWMCQPSKEGRLGGLEG</sequence>
<gene>
    <name evidence="1" type="ORF">DVH24_005040</name>
</gene>
<dbReference type="EMBL" id="RDQH01000338">
    <property type="protein sequence ID" value="RXH81126.1"/>
    <property type="molecule type" value="Genomic_DNA"/>
</dbReference>
<accession>A0A498ICD8</accession>
<reference evidence="1 2" key="1">
    <citation type="submission" date="2018-10" db="EMBL/GenBank/DDBJ databases">
        <title>A high-quality apple genome assembly.</title>
        <authorList>
            <person name="Hu J."/>
        </authorList>
    </citation>
    <scope>NUCLEOTIDE SEQUENCE [LARGE SCALE GENOMIC DNA]</scope>
    <source>
        <strain evidence="2">cv. HFTH1</strain>
        <tissue evidence="1">Young leaf</tissue>
    </source>
</reference>
<evidence type="ECO:0000313" key="1">
    <source>
        <dbReference type="EMBL" id="RXH81126.1"/>
    </source>
</evidence>
<organism evidence="1 2">
    <name type="scientific">Malus domestica</name>
    <name type="common">Apple</name>
    <name type="synonym">Pyrus malus</name>
    <dbReference type="NCBI Taxonomy" id="3750"/>
    <lineage>
        <taxon>Eukaryota</taxon>
        <taxon>Viridiplantae</taxon>
        <taxon>Streptophyta</taxon>
        <taxon>Embryophyta</taxon>
        <taxon>Tracheophyta</taxon>
        <taxon>Spermatophyta</taxon>
        <taxon>Magnoliopsida</taxon>
        <taxon>eudicotyledons</taxon>
        <taxon>Gunneridae</taxon>
        <taxon>Pentapetalae</taxon>
        <taxon>rosids</taxon>
        <taxon>fabids</taxon>
        <taxon>Rosales</taxon>
        <taxon>Rosaceae</taxon>
        <taxon>Amygdaloideae</taxon>
        <taxon>Maleae</taxon>
        <taxon>Malus</taxon>
    </lineage>
</organism>
<proteinExistence type="predicted"/>
<name>A0A498ICD8_MALDO</name>
<dbReference type="STRING" id="3750.A0A498ICD8"/>
<comment type="caution">
    <text evidence="1">The sequence shown here is derived from an EMBL/GenBank/DDBJ whole genome shotgun (WGS) entry which is preliminary data.</text>
</comment>